<dbReference type="GO" id="GO:0050660">
    <property type="term" value="F:flavin adenine dinucleotide binding"/>
    <property type="evidence" value="ECO:0007669"/>
    <property type="project" value="InterPro"/>
</dbReference>
<gene>
    <name evidence="1" type="ORF">SAMN04490220_0919</name>
</gene>
<evidence type="ECO:0000313" key="1">
    <source>
        <dbReference type="EMBL" id="SEB46018.1"/>
    </source>
</evidence>
<sequence>MTDRLLLLWDYIGGDVRNISIAVAAVDRCLSGASSRKPGESHGVRPPLECVGGVRLSVDTVSAMTDWVQQAQDLSDEVLRPAASEVDRSGKIPRSHFDALRDRGFYGLAFATKDPVNTLADVGEILVSGCLATAFVWAQHHGTLLRMVMSRNDTLKARYLADLRSGAVTAGVSGSGYATPENPLIVATETDDGYTISGQAPFVTGWGLVDVLGVTAYDTRAQKTVTFLMDAADGPNVHANRISLSAADASNTVELTFDEHHIPHTSVIQVRQARRGGLSLADRLVLRINGSLALGVARSCLTEADRIGHPTAQLWETHTTIRDALNNAATGDGDIYDARAQASHFAVTAATYVATAAGRRSVQCGEPTERMVREAAFSVVCTTTPEIKYHILTASQP</sequence>
<evidence type="ECO:0000313" key="2">
    <source>
        <dbReference type="Proteomes" id="UP000183407"/>
    </source>
</evidence>
<dbReference type="GO" id="GO:0003995">
    <property type="term" value="F:acyl-CoA dehydrogenase activity"/>
    <property type="evidence" value="ECO:0007669"/>
    <property type="project" value="TreeGrafter"/>
</dbReference>
<accession>A0A1H4JK11</accession>
<dbReference type="EMBL" id="FNTL01000003">
    <property type="protein sequence ID" value="SEB46018.1"/>
    <property type="molecule type" value="Genomic_DNA"/>
</dbReference>
<dbReference type="PANTHER" id="PTHR43884:SF12">
    <property type="entry name" value="ISOVALERYL-COA DEHYDROGENASE, MITOCHONDRIAL-RELATED"/>
    <property type="match status" value="1"/>
</dbReference>
<dbReference type="InterPro" id="IPR046373">
    <property type="entry name" value="Acyl-CoA_Oxase/DH_mid-dom_sf"/>
</dbReference>
<reference evidence="2" key="1">
    <citation type="submission" date="2016-10" db="EMBL/GenBank/DDBJ databases">
        <authorList>
            <person name="Varghese N."/>
        </authorList>
    </citation>
    <scope>NUCLEOTIDE SEQUENCE [LARGE SCALE GENOMIC DNA]</scope>
    <source>
        <strain evidence="2">DSM 44719</strain>
    </source>
</reference>
<dbReference type="AlphaFoldDB" id="A0A1H4JK11"/>
<dbReference type="InterPro" id="IPR037069">
    <property type="entry name" value="AcylCoA_DH/ox_N_sf"/>
</dbReference>
<proteinExistence type="predicted"/>
<dbReference type="Proteomes" id="UP000183407">
    <property type="component" value="Unassembled WGS sequence"/>
</dbReference>
<dbReference type="Gene3D" id="1.10.540.10">
    <property type="entry name" value="Acyl-CoA dehydrogenase/oxidase, N-terminal domain"/>
    <property type="match status" value="1"/>
</dbReference>
<dbReference type="SUPFAM" id="SSF56645">
    <property type="entry name" value="Acyl-CoA dehydrogenase NM domain-like"/>
    <property type="match status" value="1"/>
</dbReference>
<dbReference type="Gene3D" id="2.40.110.10">
    <property type="entry name" value="Butyryl-CoA Dehydrogenase, subunit A, domain 2"/>
    <property type="match status" value="1"/>
</dbReference>
<organism evidence="1 2">
    <name type="scientific">Rhodococcus jostii</name>
    <dbReference type="NCBI Taxonomy" id="132919"/>
    <lineage>
        <taxon>Bacteria</taxon>
        <taxon>Bacillati</taxon>
        <taxon>Actinomycetota</taxon>
        <taxon>Actinomycetes</taxon>
        <taxon>Mycobacteriales</taxon>
        <taxon>Nocardiaceae</taxon>
        <taxon>Rhodococcus</taxon>
    </lineage>
</organism>
<dbReference type="InterPro" id="IPR009100">
    <property type="entry name" value="AcylCoA_DH/oxidase_NM_dom_sf"/>
</dbReference>
<dbReference type="PANTHER" id="PTHR43884">
    <property type="entry name" value="ACYL-COA DEHYDROGENASE"/>
    <property type="match status" value="1"/>
</dbReference>
<protein>
    <submittedName>
        <fullName evidence="1">Acyl-CoA dehydrogenase</fullName>
    </submittedName>
</protein>
<name>A0A1H4JK11_RHOJO</name>